<proteinExistence type="predicted"/>
<dbReference type="PANTHER" id="PTHR37610">
    <property type="entry name" value="CCHC-TYPE DOMAIN-CONTAINING PROTEIN"/>
    <property type="match status" value="1"/>
</dbReference>
<dbReference type="PANTHER" id="PTHR37610:SF40">
    <property type="entry name" value="OS01G0909600 PROTEIN"/>
    <property type="match status" value="1"/>
</dbReference>
<comment type="caution">
    <text evidence="2">The sequence shown here is derived from an EMBL/GenBank/DDBJ whole genome shotgun (WGS) entry which is preliminary data.</text>
</comment>
<dbReference type="EMBL" id="JACGWJ010000015">
    <property type="protein sequence ID" value="KAL0366820.1"/>
    <property type="molecule type" value="Genomic_DNA"/>
</dbReference>
<protein>
    <recommendedName>
        <fullName evidence="1">Retrotransposon Copia-like N-terminal domain-containing protein</fullName>
    </recommendedName>
</protein>
<dbReference type="Pfam" id="PF14244">
    <property type="entry name" value="Retrotran_gag_3"/>
    <property type="match status" value="1"/>
</dbReference>
<feature type="domain" description="Retrotransposon Copia-like N-terminal" evidence="1">
    <location>
        <begin position="16"/>
        <end position="62"/>
    </location>
</feature>
<sequence>MADEHAVGAQAAIRLHASDHPMIALVSVPLNGINYLSWSKSVKIALGAKMKLSFFNGRSERPHEDFKDFEQWQRADWRSFFDGLLYTKLKCLWDEPACVTPSRECTCGAGKKIADLTTLERRTNRVVAIGRQIKKLYVLDSADVISGFDVNKVVVTDCINAVKVYSSLWHRRLGHSSMRFLNIFL</sequence>
<reference evidence="2" key="2">
    <citation type="journal article" date="2024" name="Plant">
        <title>Genomic evolution and insights into agronomic trait innovations of Sesamum species.</title>
        <authorList>
            <person name="Miao H."/>
            <person name="Wang L."/>
            <person name="Qu L."/>
            <person name="Liu H."/>
            <person name="Sun Y."/>
            <person name="Le M."/>
            <person name="Wang Q."/>
            <person name="Wei S."/>
            <person name="Zheng Y."/>
            <person name="Lin W."/>
            <person name="Duan Y."/>
            <person name="Cao H."/>
            <person name="Xiong S."/>
            <person name="Wang X."/>
            <person name="Wei L."/>
            <person name="Li C."/>
            <person name="Ma Q."/>
            <person name="Ju M."/>
            <person name="Zhao R."/>
            <person name="Li G."/>
            <person name="Mu C."/>
            <person name="Tian Q."/>
            <person name="Mei H."/>
            <person name="Zhang T."/>
            <person name="Gao T."/>
            <person name="Zhang H."/>
        </authorList>
    </citation>
    <scope>NUCLEOTIDE SEQUENCE</scope>
    <source>
        <strain evidence="2">G02</strain>
    </source>
</reference>
<dbReference type="InterPro" id="IPR029472">
    <property type="entry name" value="Copia-like_N"/>
</dbReference>
<name>A0AAW2QGY0_SESRA</name>
<dbReference type="AlphaFoldDB" id="A0AAW2QGY0"/>
<evidence type="ECO:0000259" key="1">
    <source>
        <dbReference type="Pfam" id="PF14244"/>
    </source>
</evidence>
<accession>A0AAW2QGY0</accession>
<reference evidence="2" key="1">
    <citation type="submission" date="2020-06" db="EMBL/GenBank/DDBJ databases">
        <authorList>
            <person name="Li T."/>
            <person name="Hu X."/>
            <person name="Zhang T."/>
            <person name="Song X."/>
            <person name="Zhang H."/>
            <person name="Dai N."/>
            <person name="Sheng W."/>
            <person name="Hou X."/>
            <person name="Wei L."/>
        </authorList>
    </citation>
    <scope>NUCLEOTIDE SEQUENCE</scope>
    <source>
        <strain evidence="2">G02</strain>
        <tissue evidence="2">Leaf</tissue>
    </source>
</reference>
<organism evidence="2">
    <name type="scientific">Sesamum radiatum</name>
    <name type="common">Black benniseed</name>
    <dbReference type="NCBI Taxonomy" id="300843"/>
    <lineage>
        <taxon>Eukaryota</taxon>
        <taxon>Viridiplantae</taxon>
        <taxon>Streptophyta</taxon>
        <taxon>Embryophyta</taxon>
        <taxon>Tracheophyta</taxon>
        <taxon>Spermatophyta</taxon>
        <taxon>Magnoliopsida</taxon>
        <taxon>eudicotyledons</taxon>
        <taxon>Gunneridae</taxon>
        <taxon>Pentapetalae</taxon>
        <taxon>asterids</taxon>
        <taxon>lamiids</taxon>
        <taxon>Lamiales</taxon>
        <taxon>Pedaliaceae</taxon>
        <taxon>Sesamum</taxon>
    </lineage>
</organism>
<gene>
    <name evidence="2" type="ORF">Sradi_3572100</name>
</gene>
<evidence type="ECO:0000313" key="2">
    <source>
        <dbReference type="EMBL" id="KAL0366820.1"/>
    </source>
</evidence>